<evidence type="ECO:0000313" key="2">
    <source>
        <dbReference type="EMBL" id="MBG0568545.1"/>
    </source>
</evidence>
<protein>
    <submittedName>
        <fullName evidence="2">Uncharacterized protein</fullName>
    </submittedName>
</protein>
<comment type="caution">
    <text evidence="2">The sequence shown here is derived from an EMBL/GenBank/DDBJ whole genome shotgun (WGS) entry which is preliminary data.</text>
</comment>
<accession>A0A931G2U6</accession>
<dbReference type="Proteomes" id="UP000598146">
    <property type="component" value="Unassembled WGS sequence"/>
</dbReference>
<sequence length="89" mass="9908">MSTEQRAAPERGGRKTSGRASVAGRITVGLIPKVYEELERLTAATRLSTTDVVNRAISIYHLIDSKRREGYELVLRQPETGKEVIVEII</sequence>
<feature type="region of interest" description="Disordered" evidence="1">
    <location>
        <begin position="1"/>
        <end position="20"/>
    </location>
</feature>
<name>A0A931G2U6_9ACTN</name>
<proteinExistence type="predicted"/>
<gene>
    <name evidence="2" type="ORF">I4J89_44695</name>
</gene>
<evidence type="ECO:0000313" key="3">
    <source>
        <dbReference type="Proteomes" id="UP000598146"/>
    </source>
</evidence>
<dbReference type="RefSeq" id="WP_196420317.1">
    <property type="nucleotide sequence ID" value="NZ_JADQTO010000040.1"/>
</dbReference>
<keyword evidence="3" id="KW-1185">Reference proteome</keyword>
<organism evidence="2 3">
    <name type="scientific">Actinoplanes aureus</name>
    <dbReference type="NCBI Taxonomy" id="2792083"/>
    <lineage>
        <taxon>Bacteria</taxon>
        <taxon>Bacillati</taxon>
        <taxon>Actinomycetota</taxon>
        <taxon>Actinomycetes</taxon>
        <taxon>Micromonosporales</taxon>
        <taxon>Micromonosporaceae</taxon>
        <taxon>Actinoplanes</taxon>
    </lineage>
</organism>
<dbReference type="AlphaFoldDB" id="A0A931G2U6"/>
<evidence type="ECO:0000256" key="1">
    <source>
        <dbReference type="SAM" id="MobiDB-lite"/>
    </source>
</evidence>
<dbReference type="EMBL" id="JADQTO010000040">
    <property type="protein sequence ID" value="MBG0568545.1"/>
    <property type="molecule type" value="Genomic_DNA"/>
</dbReference>
<reference evidence="2" key="1">
    <citation type="submission" date="2020-11" db="EMBL/GenBank/DDBJ databases">
        <title>Isolation and identification of active actinomycetes.</title>
        <authorList>
            <person name="Sun X."/>
        </authorList>
    </citation>
    <scope>NUCLEOTIDE SEQUENCE</scope>
    <source>
        <strain evidence="2">NEAU-A11</strain>
    </source>
</reference>